<dbReference type="InterPro" id="IPR021109">
    <property type="entry name" value="Peptidase_aspartic_dom_sf"/>
</dbReference>
<dbReference type="VEuPathDB" id="ToxoDB:EMH_0087110"/>
<evidence type="ECO:0008006" key="4">
    <source>
        <dbReference type="Google" id="ProtNLM"/>
    </source>
</evidence>
<protein>
    <recommendedName>
        <fullName evidence="4">Peptidase A2 domain-containing protein</fullName>
    </recommendedName>
</protein>
<feature type="compositionally biased region" description="Polar residues" evidence="1">
    <location>
        <begin position="125"/>
        <end position="137"/>
    </location>
</feature>
<evidence type="ECO:0000313" key="2">
    <source>
        <dbReference type="EMBL" id="CDJ36480.1"/>
    </source>
</evidence>
<dbReference type="Pfam" id="PF13975">
    <property type="entry name" value="gag-asp_proteas"/>
    <property type="match status" value="1"/>
</dbReference>
<accession>U6KEN1</accession>
<dbReference type="EMBL" id="HG736062">
    <property type="protein sequence ID" value="CDJ36480.1"/>
    <property type="molecule type" value="Genomic_DNA"/>
</dbReference>
<feature type="region of interest" description="Disordered" evidence="1">
    <location>
        <begin position="84"/>
        <end position="186"/>
    </location>
</feature>
<dbReference type="Gene3D" id="2.40.70.10">
    <property type="entry name" value="Acid Proteases"/>
    <property type="match status" value="1"/>
</dbReference>
<sequence length="528" mass="58641">MLVRMRNNPWPGDYNEYNTKFSEIVAQGETIPEEELLMCFFVGLAEEIGEELTNKGTKEFPSWQEAATSLRECAAPLEACRAKRQRMEGETKNAEIPRRTGTGSTTNSTRRIQEHPASRRPGRQPQRQVLLLSSSSERGNDNGRVANGNDGNECVGIHGNIKERGHEPQEGVGQQLRGRGASDGEGSEEVMMIPQWFWWQEGDAVEHAPEYLGSLCSVGKTAVLQLGIVGHICEALLDTGASRSFIRPTIVERLGLKTRALPEAYSFTIANGEVIHIDREVPRLSMLCGGECFTGDFLVGPIPYSVILGIDWLVNHKVAWYFQSDKLRTYVKGRWCNLPVLRKGSEPMRGALLDSEPTKTAVDHAYDELAKQVARMTAEEAAAFLCPPSERYKTQRRARGRIKVKDILRQAREDTAVLKGAIQGLNCVVVLPAAEPDRVVHTPIERQGPLLYAIVEHKTATHDELGAVPSQPEGATTVDKEESAWPKAKLEFTEFDAWSSSPEALRLPPQILAVLRQCRLLFPDSLPD</sequence>
<feature type="compositionally biased region" description="Low complexity" evidence="1">
    <location>
        <begin position="99"/>
        <end position="110"/>
    </location>
</feature>
<organism evidence="2 3">
    <name type="scientific">Eimeria mitis</name>
    <dbReference type="NCBI Taxonomy" id="44415"/>
    <lineage>
        <taxon>Eukaryota</taxon>
        <taxon>Sar</taxon>
        <taxon>Alveolata</taxon>
        <taxon>Apicomplexa</taxon>
        <taxon>Conoidasida</taxon>
        <taxon>Coccidia</taxon>
        <taxon>Eucoccidiorida</taxon>
        <taxon>Eimeriorina</taxon>
        <taxon>Eimeriidae</taxon>
        <taxon>Eimeria</taxon>
    </lineage>
</organism>
<evidence type="ECO:0000313" key="3">
    <source>
        <dbReference type="Proteomes" id="UP000030744"/>
    </source>
</evidence>
<evidence type="ECO:0000256" key="1">
    <source>
        <dbReference type="SAM" id="MobiDB-lite"/>
    </source>
</evidence>
<dbReference type="GeneID" id="60404450"/>
<dbReference type="GO" id="GO:0006508">
    <property type="term" value="P:proteolysis"/>
    <property type="evidence" value="ECO:0007669"/>
    <property type="project" value="InterPro"/>
</dbReference>
<dbReference type="OrthoDB" id="2431547at2759"/>
<dbReference type="InterPro" id="IPR032567">
    <property type="entry name" value="RTL1-rel"/>
</dbReference>
<reference evidence="2" key="2">
    <citation type="submission" date="2013-10" db="EMBL/GenBank/DDBJ databases">
        <authorList>
            <person name="Aslett M."/>
        </authorList>
    </citation>
    <scope>NUCLEOTIDE SEQUENCE [LARGE SCALE GENOMIC DNA]</scope>
    <source>
        <strain evidence="2">Houghton</strain>
    </source>
</reference>
<dbReference type="RefSeq" id="XP_037878768.1">
    <property type="nucleotide sequence ID" value="XM_038022914.1"/>
</dbReference>
<dbReference type="PANTHER" id="PTHR15503">
    <property type="entry name" value="LDOC1 RELATED"/>
    <property type="match status" value="1"/>
</dbReference>
<proteinExistence type="predicted"/>
<dbReference type="InterPro" id="IPR001969">
    <property type="entry name" value="Aspartic_peptidase_AS"/>
</dbReference>
<dbReference type="PANTHER" id="PTHR15503:SF22">
    <property type="entry name" value="TRANSPOSON TY3-I GAG POLYPROTEIN"/>
    <property type="match status" value="1"/>
</dbReference>
<reference evidence="2" key="1">
    <citation type="submission" date="2013-10" db="EMBL/GenBank/DDBJ databases">
        <title>Genomic analysis of the causative agents of coccidiosis in chickens.</title>
        <authorList>
            <person name="Reid A.J."/>
            <person name="Blake D."/>
            <person name="Billington K."/>
            <person name="Browne H."/>
            <person name="Dunn M."/>
            <person name="Hung S."/>
            <person name="Kawahara F."/>
            <person name="Miranda-Saavedra D."/>
            <person name="Mourier T."/>
            <person name="Nagra H."/>
            <person name="Otto T.D."/>
            <person name="Rawlings N."/>
            <person name="Sanchez A."/>
            <person name="Sanders M."/>
            <person name="Subramaniam C."/>
            <person name="Tay Y."/>
            <person name="Dear P."/>
            <person name="Doerig C."/>
            <person name="Gruber A."/>
            <person name="Parkinson J."/>
            <person name="Shirley M."/>
            <person name="Wan K.L."/>
            <person name="Berriman M."/>
            <person name="Tomley F."/>
            <person name="Pain A."/>
        </authorList>
    </citation>
    <scope>NUCLEOTIDE SEQUENCE [LARGE SCALE GENOMIC DNA]</scope>
    <source>
        <strain evidence="2">Houghton</strain>
    </source>
</reference>
<gene>
    <name evidence="2" type="ORF">EMH_0087110</name>
</gene>
<dbReference type="CDD" id="cd00303">
    <property type="entry name" value="retropepsin_like"/>
    <property type="match status" value="1"/>
</dbReference>
<dbReference type="PROSITE" id="PS00141">
    <property type="entry name" value="ASP_PROTEASE"/>
    <property type="match status" value="1"/>
</dbReference>
<name>U6KEN1_9EIME</name>
<dbReference type="GO" id="GO:0004190">
    <property type="term" value="F:aspartic-type endopeptidase activity"/>
    <property type="evidence" value="ECO:0007669"/>
    <property type="project" value="InterPro"/>
</dbReference>
<keyword evidence="3" id="KW-1185">Reference proteome</keyword>
<feature type="compositionally biased region" description="Basic and acidic residues" evidence="1">
    <location>
        <begin position="160"/>
        <end position="169"/>
    </location>
</feature>
<dbReference type="AlphaFoldDB" id="U6KEN1"/>
<dbReference type="Proteomes" id="UP000030744">
    <property type="component" value="Unassembled WGS sequence"/>
</dbReference>
<feature type="compositionally biased region" description="Basic and acidic residues" evidence="1">
    <location>
        <begin position="85"/>
        <end position="98"/>
    </location>
</feature>
<dbReference type="SUPFAM" id="SSF50630">
    <property type="entry name" value="Acid proteases"/>
    <property type="match status" value="1"/>
</dbReference>